<dbReference type="AlphaFoldDB" id="A0A643JUU9"/>
<gene>
    <name evidence="3" type="ORF">Hfx1149_16470</name>
</gene>
<keyword evidence="1" id="KW-0812">Transmembrane</keyword>
<dbReference type="PIRSF" id="PIRSF018671">
    <property type="entry name" value="UCP018671"/>
    <property type="match status" value="1"/>
</dbReference>
<feature type="transmembrane region" description="Helical" evidence="1">
    <location>
        <begin position="104"/>
        <end position="122"/>
    </location>
</feature>
<evidence type="ECO:0000259" key="2">
    <source>
        <dbReference type="Pfam" id="PF07760"/>
    </source>
</evidence>
<dbReference type="InterPro" id="IPR011674">
    <property type="entry name" value="DUF1616"/>
</dbReference>
<feature type="transmembrane region" description="Helical" evidence="1">
    <location>
        <begin position="53"/>
        <end position="73"/>
    </location>
</feature>
<reference evidence="3" key="1">
    <citation type="submission" date="2019-09" db="EMBL/GenBank/DDBJ databases">
        <title>Genomic analysis of Haloferax sp. CBA1149.</title>
        <authorList>
            <person name="Roh S.W."/>
        </authorList>
    </citation>
    <scope>NUCLEOTIDE SEQUENCE</scope>
    <source>
        <strain evidence="3">CBA1149</strain>
    </source>
</reference>
<feature type="transmembrane region" description="Helical" evidence="1">
    <location>
        <begin position="27"/>
        <end position="47"/>
    </location>
</feature>
<dbReference type="Pfam" id="PF07760">
    <property type="entry name" value="DUF1616"/>
    <property type="match status" value="1"/>
</dbReference>
<feature type="transmembrane region" description="Helical" evidence="1">
    <location>
        <begin position="180"/>
        <end position="200"/>
    </location>
</feature>
<proteinExistence type="predicted"/>
<sequence>MSSARVLRNNAVIGNSPGTTRETPADLLVVMLLTVVATAMILLPSTSGTIPRILFGLPLLIFLPGYALVSVAYTKSNSETSVLAGGRSSGDASPGRSIDGYTRIGLSIASSLAIVAMVAYLLNFTQFGIRPVPTLVAVSGLTIVLTVVAVWRRRSVSPAERFSVNVPAVRIRGPTGGQTLLNVVIVLGLVFALSATGYALSASSDQAGQESFTEFSLLSENETGEYVANGYPSELTSGEATEFAVGITNHEQVDHDYTVVVLLQRTDESGEILEREEVTRFQASVGEGQTEIVPHTVTPTSVTGEDVELVYLLYLDDPPASPTPENSYRDLRLHVFVSENVR</sequence>
<feature type="domain" description="DUF1616" evidence="2">
    <location>
        <begin position="30"/>
        <end position="335"/>
    </location>
</feature>
<dbReference type="RefSeq" id="WP_151139825.1">
    <property type="nucleotide sequence ID" value="NZ_VZUS01000005.1"/>
</dbReference>
<accession>A0A643JUU9</accession>
<protein>
    <submittedName>
        <fullName evidence="3">DUF1616 domain-containing protein</fullName>
    </submittedName>
</protein>
<feature type="transmembrane region" description="Helical" evidence="1">
    <location>
        <begin position="134"/>
        <end position="151"/>
    </location>
</feature>
<evidence type="ECO:0000256" key="1">
    <source>
        <dbReference type="SAM" id="Phobius"/>
    </source>
</evidence>
<keyword evidence="1" id="KW-1133">Transmembrane helix</keyword>
<keyword evidence="1" id="KW-0472">Membrane</keyword>
<name>A0A643JUU9_9EURY</name>
<organism evidence="3">
    <name type="scientific">Haloferax sp. CBA1149</name>
    <dbReference type="NCBI Taxonomy" id="2650753"/>
    <lineage>
        <taxon>Archaea</taxon>
        <taxon>Methanobacteriati</taxon>
        <taxon>Methanobacteriota</taxon>
        <taxon>Stenosarchaea group</taxon>
        <taxon>Halobacteria</taxon>
        <taxon>Halobacteriales</taxon>
        <taxon>Haloferacaceae</taxon>
        <taxon>Haloferax</taxon>
    </lineage>
</organism>
<evidence type="ECO:0000313" key="3">
    <source>
        <dbReference type="EMBL" id="KAB1185115.1"/>
    </source>
</evidence>
<comment type="caution">
    <text evidence="3">The sequence shown here is derived from an EMBL/GenBank/DDBJ whole genome shotgun (WGS) entry which is preliminary data.</text>
</comment>
<dbReference type="EMBL" id="VZUS01000005">
    <property type="protein sequence ID" value="KAB1185115.1"/>
    <property type="molecule type" value="Genomic_DNA"/>
</dbReference>
<dbReference type="InterPro" id="IPR014495">
    <property type="entry name" value="UCP018671"/>
</dbReference>